<evidence type="ECO:0000256" key="5">
    <source>
        <dbReference type="SAM" id="MobiDB-lite"/>
    </source>
</evidence>
<dbReference type="PANTHER" id="PTHR10131">
    <property type="entry name" value="TNF RECEPTOR ASSOCIATED FACTOR"/>
    <property type="match status" value="1"/>
</dbReference>
<feature type="compositionally biased region" description="Basic and acidic residues" evidence="5">
    <location>
        <begin position="475"/>
        <end position="497"/>
    </location>
</feature>
<dbReference type="Gene3D" id="3.30.40.10">
    <property type="entry name" value="Zinc/RING finger domain, C3HC4 (zinc finger)"/>
    <property type="match status" value="2"/>
</dbReference>
<keyword evidence="3 4" id="KW-0862">Zinc</keyword>
<name>A0A9Q0J8Y9_9ROSI</name>
<keyword evidence="1 4" id="KW-0479">Metal-binding</keyword>
<proteinExistence type="predicted"/>
<dbReference type="EMBL" id="JAKUCV010005225">
    <property type="protein sequence ID" value="KAJ4832035.1"/>
    <property type="molecule type" value="Genomic_DNA"/>
</dbReference>
<dbReference type="PANTHER" id="PTHR10131:SF161">
    <property type="entry name" value="F26K24.24 PROTEIN"/>
    <property type="match status" value="1"/>
</dbReference>
<dbReference type="PROSITE" id="PS50145">
    <property type="entry name" value="ZF_TRAF"/>
    <property type="match status" value="1"/>
</dbReference>
<feature type="region of interest" description="Disordered" evidence="5">
    <location>
        <begin position="18"/>
        <end position="83"/>
    </location>
</feature>
<dbReference type="GO" id="GO:0008270">
    <property type="term" value="F:zinc ion binding"/>
    <property type="evidence" value="ECO:0007669"/>
    <property type="project" value="UniProtKB-KW"/>
</dbReference>
<dbReference type="AlphaFoldDB" id="A0A9Q0J8Y9"/>
<accession>A0A9Q0J8Y9</accession>
<feature type="compositionally biased region" description="Polar residues" evidence="5">
    <location>
        <begin position="616"/>
        <end position="631"/>
    </location>
</feature>
<dbReference type="InterPro" id="IPR013083">
    <property type="entry name" value="Znf_RING/FYVE/PHD"/>
</dbReference>
<evidence type="ECO:0000256" key="2">
    <source>
        <dbReference type="ARBA" id="ARBA00022771"/>
    </source>
</evidence>
<feature type="compositionally biased region" description="Polar residues" evidence="5">
    <location>
        <begin position="498"/>
        <end position="507"/>
    </location>
</feature>
<keyword evidence="2 4" id="KW-0863">Zinc-finger</keyword>
<comment type="caution">
    <text evidence="7">The sequence shown here is derived from an EMBL/GenBank/DDBJ whole genome shotgun (WGS) entry which is preliminary data.</text>
</comment>
<dbReference type="SUPFAM" id="SSF49599">
    <property type="entry name" value="TRAF domain-like"/>
    <property type="match status" value="1"/>
</dbReference>
<sequence>MDAPATKVEVVPEKVTIEDEKVVPEKEKNGDEKGAQEKEKIEGEKVAPEEEKIADEKIAPEKEKIEDEKVAPEKEKIEDEKVAPEKVKIEDEKVAPETEKIVDEKVATEKTEHEKVAPEMVKIEDEKVVPEKEKIEDEREAGPVFHCDLCDTEIVHKIAQGFLPGLSAACVDNTSGDIFRSPGSVAAEIRKEMVDYLIQRSETFVAESVILEGTAAAPETDVSDHPFDIISDIVDDFAMSKRNLLSRVSGWLLSEKREDKIDDFIQEMEMNGFWLMGKREEIAQTMLKNVDFKNLFHCDQKFNTAEELEQHLPNCGFRTLNCTNEGCTTQFSANHLEKHDSVCPFKIIPCEQKCSDYIMRREMDRHCITRCPMKLVNCPFYSVGCESTVPQCTVQQHLSDNLQTHLMYALKNIHKGISADDLKKRAEQIAESSVPDQLAKAKDVRSLTIKVKNLEVELGPIETSTDEKVDEESTEALKKVSEDAPKSPEKVNEESAKSPESVNQEPSQAPKVFAEESTESCPTQKNVSKESTEAPKNFGEQSVEAVKNVGEESTQAQKNDSEEFTDAQESSPKALKNTSEEPIRTQKNFGEESSEAPKNAGEDRDESAESLKIVVEQSTETLRNARQESTS</sequence>
<evidence type="ECO:0000256" key="1">
    <source>
        <dbReference type="ARBA" id="ARBA00022723"/>
    </source>
</evidence>
<evidence type="ECO:0000256" key="3">
    <source>
        <dbReference type="ARBA" id="ARBA00022833"/>
    </source>
</evidence>
<evidence type="ECO:0000259" key="6">
    <source>
        <dbReference type="PROSITE" id="PS50145"/>
    </source>
</evidence>
<gene>
    <name evidence="7" type="ORF">Tsubulata_017760</name>
</gene>
<evidence type="ECO:0000313" key="7">
    <source>
        <dbReference type="EMBL" id="KAJ4832035.1"/>
    </source>
</evidence>
<evidence type="ECO:0000313" key="8">
    <source>
        <dbReference type="Proteomes" id="UP001141552"/>
    </source>
</evidence>
<reference evidence="7" key="2">
    <citation type="journal article" date="2023" name="Plants (Basel)">
        <title>Annotation of the Turnera subulata (Passifloraceae) Draft Genome Reveals the S-Locus Evolved after the Divergence of Turneroideae from Passifloroideae in a Stepwise Manner.</title>
        <authorList>
            <person name="Henning P.M."/>
            <person name="Roalson E.H."/>
            <person name="Mir W."/>
            <person name="McCubbin A.G."/>
            <person name="Shore J.S."/>
        </authorList>
    </citation>
    <scope>NUCLEOTIDE SEQUENCE</scope>
    <source>
        <strain evidence="7">F60SS</strain>
    </source>
</reference>
<keyword evidence="8" id="KW-1185">Reference proteome</keyword>
<organism evidence="7 8">
    <name type="scientific">Turnera subulata</name>
    <dbReference type="NCBI Taxonomy" id="218843"/>
    <lineage>
        <taxon>Eukaryota</taxon>
        <taxon>Viridiplantae</taxon>
        <taxon>Streptophyta</taxon>
        <taxon>Embryophyta</taxon>
        <taxon>Tracheophyta</taxon>
        <taxon>Spermatophyta</taxon>
        <taxon>Magnoliopsida</taxon>
        <taxon>eudicotyledons</taxon>
        <taxon>Gunneridae</taxon>
        <taxon>Pentapetalae</taxon>
        <taxon>rosids</taxon>
        <taxon>fabids</taxon>
        <taxon>Malpighiales</taxon>
        <taxon>Passifloraceae</taxon>
        <taxon>Turnera</taxon>
    </lineage>
</organism>
<dbReference type="InterPro" id="IPR001293">
    <property type="entry name" value="Znf_TRAF"/>
</dbReference>
<feature type="region of interest" description="Disordered" evidence="5">
    <location>
        <begin position="463"/>
        <end position="631"/>
    </location>
</feature>
<feature type="domain" description="TRAF-type" evidence="6">
    <location>
        <begin position="339"/>
        <end position="395"/>
    </location>
</feature>
<feature type="zinc finger region" description="TRAF-type" evidence="4">
    <location>
        <begin position="339"/>
        <end position="395"/>
    </location>
</feature>
<reference evidence="7" key="1">
    <citation type="submission" date="2022-02" db="EMBL/GenBank/DDBJ databases">
        <authorList>
            <person name="Henning P.M."/>
            <person name="McCubbin A.G."/>
            <person name="Shore J.S."/>
        </authorList>
    </citation>
    <scope>NUCLEOTIDE SEQUENCE</scope>
    <source>
        <strain evidence="7">F60SS</strain>
        <tissue evidence="7">Leaves</tissue>
    </source>
</reference>
<evidence type="ECO:0000256" key="4">
    <source>
        <dbReference type="PROSITE-ProRule" id="PRU00207"/>
    </source>
</evidence>
<dbReference type="Proteomes" id="UP001141552">
    <property type="component" value="Unassembled WGS sequence"/>
</dbReference>
<dbReference type="OrthoDB" id="1737200at2759"/>
<dbReference type="Pfam" id="PF02176">
    <property type="entry name" value="zf-TRAF"/>
    <property type="match status" value="1"/>
</dbReference>
<protein>
    <recommendedName>
        <fullName evidence="6">TRAF-type domain-containing protein</fullName>
    </recommendedName>
</protein>